<dbReference type="EMBL" id="JBDFQZ010000007">
    <property type="protein sequence ID" value="KAK9706100.1"/>
    <property type="molecule type" value="Genomic_DNA"/>
</dbReference>
<dbReference type="InterPro" id="IPR055411">
    <property type="entry name" value="LRR_FXL15/At3g58940/PEG3-like"/>
</dbReference>
<dbReference type="InterPro" id="IPR036047">
    <property type="entry name" value="F-box-like_dom_sf"/>
</dbReference>
<gene>
    <name evidence="2" type="ORF">RND81_07G104100</name>
</gene>
<dbReference type="AlphaFoldDB" id="A0AAW1JR28"/>
<proteinExistence type="predicted"/>
<organism evidence="2 3">
    <name type="scientific">Saponaria officinalis</name>
    <name type="common">Common soapwort</name>
    <name type="synonym">Lychnis saponaria</name>
    <dbReference type="NCBI Taxonomy" id="3572"/>
    <lineage>
        <taxon>Eukaryota</taxon>
        <taxon>Viridiplantae</taxon>
        <taxon>Streptophyta</taxon>
        <taxon>Embryophyta</taxon>
        <taxon>Tracheophyta</taxon>
        <taxon>Spermatophyta</taxon>
        <taxon>Magnoliopsida</taxon>
        <taxon>eudicotyledons</taxon>
        <taxon>Gunneridae</taxon>
        <taxon>Pentapetalae</taxon>
        <taxon>Caryophyllales</taxon>
        <taxon>Caryophyllaceae</taxon>
        <taxon>Caryophylleae</taxon>
        <taxon>Saponaria</taxon>
    </lineage>
</organism>
<accession>A0AAW1JR28</accession>
<dbReference type="Proteomes" id="UP001443914">
    <property type="component" value="Unassembled WGS sequence"/>
</dbReference>
<feature type="domain" description="F-box" evidence="1">
    <location>
        <begin position="16"/>
        <end position="72"/>
    </location>
</feature>
<protein>
    <recommendedName>
        <fullName evidence="1">F-box domain-containing protein</fullName>
    </recommendedName>
</protein>
<keyword evidence="3" id="KW-1185">Reference proteome</keyword>
<dbReference type="SUPFAM" id="SSF81383">
    <property type="entry name" value="F-box domain"/>
    <property type="match status" value="1"/>
</dbReference>
<dbReference type="Pfam" id="PF24758">
    <property type="entry name" value="LRR_At5g56370"/>
    <property type="match status" value="1"/>
</dbReference>
<name>A0AAW1JR28_SAPOF</name>
<dbReference type="InterPro" id="IPR032675">
    <property type="entry name" value="LRR_dom_sf"/>
</dbReference>
<dbReference type="SUPFAM" id="SSF52047">
    <property type="entry name" value="RNI-like"/>
    <property type="match status" value="1"/>
</dbReference>
<dbReference type="PROSITE" id="PS50181">
    <property type="entry name" value="FBOX"/>
    <property type="match status" value="1"/>
</dbReference>
<evidence type="ECO:0000313" key="2">
    <source>
        <dbReference type="EMBL" id="KAK9706100.1"/>
    </source>
</evidence>
<dbReference type="PANTHER" id="PTHR31639">
    <property type="entry name" value="F-BOX PROTEIN-LIKE"/>
    <property type="match status" value="1"/>
</dbReference>
<sequence length="415" mass="47015">MSSATSENRKLCKARTDMIMDLPLNLLQQILECLPLRDAARTSVLSKDWRYKWLSLPHITLDSRFSEAFRKRENTSLDFPRLYSDTVNKILLRHRGPIHKFVFHVPCHLPKSTDIDCWIEFVCQNGVKEFYLNDHRLPKLKPPSCLFSCVSLTHLTLYCGSLSLPSTFRGFPCLISLKLSTCEDDDEKLESLIHDCPQLESLDLILSETINCLNIHVSKLQHLVLSGLYNTVSLEETENIKTLALDIQGGDMVDLLSSMPNIENFQLSNFHQECGLEPPKSLAMRLEQLHTLVLGMPLTCQYTISLLLCLFKSSPRLSRLQITALQCTGCVDKLPELDMSCNLEPLKHVELLCFSGSNSELHLVKFLLAQSSTLELMTIQLDTSVIKGADAKFSLARAVMRFRRASPYAEVVLKT</sequence>
<dbReference type="SMART" id="SM00579">
    <property type="entry name" value="FBD"/>
    <property type="match status" value="1"/>
</dbReference>
<evidence type="ECO:0000313" key="3">
    <source>
        <dbReference type="Proteomes" id="UP001443914"/>
    </source>
</evidence>
<dbReference type="Gene3D" id="3.80.10.10">
    <property type="entry name" value="Ribonuclease Inhibitor"/>
    <property type="match status" value="1"/>
</dbReference>
<reference evidence="2" key="1">
    <citation type="submission" date="2024-03" db="EMBL/GenBank/DDBJ databases">
        <title>WGS assembly of Saponaria officinalis var. Norfolk2.</title>
        <authorList>
            <person name="Jenkins J."/>
            <person name="Shu S."/>
            <person name="Grimwood J."/>
            <person name="Barry K."/>
            <person name="Goodstein D."/>
            <person name="Schmutz J."/>
            <person name="Leebens-Mack J."/>
            <person name="Osbourn A."/>
        </authorList>
    </citation>
    <scope>NUCLEOTIDE SEQUENCE [LARGE SCALE GENOMIC DNA]</scope>
    <source>
        <strain evidence="2">JIC</strain>
    </source>
</reference>
<evidence type="ECO:0000259" key="1">
    <source>
        <dbReference type="PROSITE" id="PS50181"/>
    </source>
</evidence>
<dbReference type="Pfam" id="PF00646">
    <property type="entry name" value="F-box"/>
    <property type="match status" value="1"/>
</dbReference>
<comment type="caution">
    <text evidence="2">The sequence shown here is derived from an EMBL/GenBank/DDBJ whole genome shotgun (WGS) entry which is preliminary data.</text>
</comment>
<dbReference type="InterPro" id="IPR001810">
    <property type="entry name" value="F-box_dom"/>
</dbReference>
<dbReference type="PANTHER" id="PTHR31639:SF237">
    <property type="entry name" value="F-BOX DOMAIN-CONTAINING PROTEIN"/>
    <property type="match status" value="1"/>
</dbReference>
<dbReference type="InterPro" id="IPR006566">
    <property type="entry name" value="FBD"/>
</dbReference>
<dbReference type="SMART" id="SM00256">
    <property type="entry name" value="FBOX"/>
    <property type="match status" value="1"/>
</dbReference>